<dbReference type="PANTHER" id="PTHR12561:SF3">
    <property type="entry name" value="LIPOYLTRANSFERASE 1, MITOCHONDRIAL"/>
    <property type="match status" value="1"/>
</dbReference>
<keyword evidence="6" id="KW-0808">Transferase</keyword>
<dbReference type="NCBIfam" id="TIGR00545">
    <property type="entry name" value="lipoyltrans"/>
    <property type="match status" value="1"/>
</dbReference>
<comment type="similarity">
    <text evidence="3">Belongs to the LplA family.</text>
</comment>
<comment type="function">
    <text evidence="1">Catalyzes both the ATP-dependent activation of exogenously supplied lipoate to lipoyl-AMP and the transfer of the activated lipoyl onto the lipoyl domains of lipoate-dependent enzymes.</text>
</comment>
<dbReference type="EMBL" id="KN880433">
    <property type="protein sequence ID" value="KIY73905.1"/>
    <property type="molecule type" value="Genomic_DNA"/>
</dbReference>
<dbReference type="InterPro" id="IPR004143">
    <property type="entry name" value="BPL_LPL_catalytic"/>
</dbReference>
<dbReference type="PANTHER" id="PTHR12561">
    <property type="entry name" value="LIPOATE-PROTEIN LIGASE"/>
    <property type="match status" value="1"/>
</dbReference>
<feature type="domain" description="BPL/LPL catalytic" evidence="5">
    <location>
        <begin position="55"/>
        <end position="234"/>
    </location>
</feature>
<dbReference type="InterPro" id="IPR045864">
    <property type="entry name" value="aa-tRNA-synth_II/BPL/LPL"/>
</dbReference>
<dbReference type="OrthoDB" id="201621at2759"/>
<accession>A0A0D7BUI4</accession>
<evidence type="ECO:0000256" key="3">
    <source>
        <dbReference type="ARBA" id="ARBA00008242"/>
    </source>
</evidence>
<evidence type="ECO:0000259" key="5">
    <source>
        <dbReference type="PROSITE" id="PS51733"/>
    </source>
</evidence>
<reference evidence="6 7" key="1">
    <citation type="journal article" date="2015" name="Fungal Genet. Biol.">
        <title>Evolution of novel wood decay mechanisms in Agaricales revealed by the genome sequences of Fistulina hepatica and Cylindrobasidium torrendii.</title>
        <authorList>
            <person name="Floudas D."/>
            <person name="Held B.W."/>
            <person name="Riley R."/>
            <person name="Nagy L.G."/>
            <person name="Koehler G."/>
            <person name="Ransdell A.S."/>
            <person name="Younus H."/>
            <person name="Chow J."/>
            <person name="Chiniquy J."/>
            <person name="Lipzen A."/>
            <person name="Tritt A."/>
            <person name="Sun H."/>
            <person name="Haridas S."/>
            <person name="LaButti K."/>
            <person name="Ohm R.A."/>
            <person name="Kues U."/>
            <person name="Blanchette R.A."/>
            <person name="Grigoriev I.V."/>
            <person name="Minto R.E."/>
            <person name="Hibbett D.S."/>
        </authorList>
    </citation>
    <scope>NUCLEOTIDE SEQUENCE [LARGE SCALE GENOMIC DNA]</scope>
    <source>
        <strain evidence="6 7">FP15055 ss-10</strain>
    </source>
</reference>
<keyword evidence="6" id="KW-0436">Ligase</keyword>
<dbReference type="SUPFAM" id="SSF55681">
    <property type="entry name" value="Class II aaRS and biotin synthetases"/>
    <property type="match status" value="1"/>
</dbReference>
<dbReference type="GO" id="GO:0017118">
    <property type="term" value="F:lipoyltransferase activity"/>
    <property type="evidence" value="ECO:0007669"/>
    <property type="project" value="TreeGrafter"/>
</dbReference>
<dbReference type="SUPFAM" id="SSF82649">
    <property type="entry name" value="SufE/NifU"/>
    <property type="match status" value="1"/>
</dbReference>
<dbReference type="Gene3D" id="3.30.390.50">
    <property type="entry name" value="CO dehydrogenase flavoprotein, C-terminal domain"/>
    <property type="match status" value="1"/>
</dbReference>
<dbReference type="InterPro" id="IPR004562">
    <property type="entry name" value="LipoylTrfase_LipoateP_Ligase"/>
</dbReference>
<evidence type="ECO:0000256" key="1">
    <source>
        <dbReference type="ARBA" id="ARBA00003253"/>
    </source>
</evidence>
<comment type="pathway">
    <text evidence="2">Protein modification; protein lipoylation via exogenous pathway; protein N(6)-(lipoyl)lysine from lipoate: step 2/2.</text>
</comment>
<dbReference type="Proteomes" id="UP000054007">
    <property type="component" value="Unassembled WGS sequence"/>
</dbReference>
<dbReference type="GO" id="GO:0005739">
    <property type="term" value="C:mitochondrion"/>
    <property type="evidence" value="ECO:0007669"/>
    <property type="project" value="TreeGrafter"/>
</dbReference>
<dbReference type="Gene3D" id="3.30.930.10">
    <property type="entry name" value="Bira Bifunctional Protein, Domain 2"/>
    <property type="match status" value="1"/>
</dbReference>
<dbReference type="GO" id="GO:0016874">
    <property type="term" value="F:ligase activity"/>
    <property type="evidence" value="ECO:0007669"/>
    <property type="project" value="UniProtKB-KW"/>
</dbReference>
<protein>
    <recommendedName>
        <fullName evidence="4">Putative lipoate-protein ligase A</fullName>
    </recommendedName>
</protein>
<dbReference type="PROSITE" id="PS51733">
    <property type="entry name" value="BPL_LPL_CATALYTIC"/>
    <property type="match status" value="1"/>
</dbReference>
<evidence type="ECO:0000313" key="7">
    <source>
        <dbReference type="Proteomes" id="UP000054007"/>
    </source>
</evidence>
<sequence>MTLISLLRTARRTVSPTYRYLSTSATGSIYVSQSSNPYFNLSFEDWQVALFRHKETDSPLLFLYRDQPCVVIGRNQNPWKEVNLPSLHRRGIPFIRRRSGGGTVYHDLGNTNFSIHLARTAFDRGSTGQSVLSAVRALGIDAALNDRNDVTVHGDKVSGSAYKIVNKRAYHHGTMLISTDLNTLGDLLRTNKPTMKTRGVASVRSPVCNLQRHNIATTHDAFCDSMIAVFRDEYSDASPVRYVSEKDDNEDIRKGMNEMKSWNWAYGQTPEFTYTIQQEFPWGVVDAEIHAKYGVILSCNIKGFEDLGKSFEGVRYGDAENKTFNSTLQDDAQEVRKWIIDEMRH</sequence>
<keyword evidence="7" id="KW-1185">Reference proteome</keyword>
<evidence type="ECO:0000313" key="6">
    <source>
        <dbReference type="EMBL" id="KIY73905.1"/>
    </source>
</evidence>
<proteinExistence type="inferred from homology"/>
<organism evidence="6 7">
    <name type="scientific">Cylindrobasidium torrendii FP15055 ss-10</name>
    <dbReference type="NCBI Taxonomy" id="1314674"/>
    <lineage>
        <taxon>Eukaryota</taxon>
        <taxon>Fungi</taxon>
        <taxon>Dikarya</taxon>
        <taxon>Basidiomycota</taxon>
        <taxon>Agaricomycotina</taxon>
        <taxon>Agaricomycetes</taxon>
        <taxon>Agaricomycetidae</taxon>
        <taxon>Agaricales</taxon>
        <taxon>Marasmiineae</taxon>
        <taxon>Physalacriaceae</taxon>
        <taxon>Cylindrobasidium</taxon>
    </lineage>
</organism>
<dbReference type="AlphaFoldDB" id="A0A0D7BUI4"/>
<dbReference type="STRING" id="1314674.A0A0D7BUI4"/>
<evidence type="ECO:0000256" key="4">
    <source>
        <dbReference type="ARBA" id="ARBA00015925"/>
    </source>
</evidence>
<dbReference type="CDD" id="cd16443">
    <property type="entry name" value="LplA"/>
    <property type="match status" value="1"/>
</dbReference>
<dbReference type="GO" id="GO:0009249">
    <property type="term" value="P:protein lipoylation"/>
    <property type="evidence" value="ECO:0007669"/>
    <property type="project" value="InterPro"/>
</dbReference>
<dbReference type="UniPathway" id="UPA00537">
    <property type="reaction ID" value="UER00595"/>
</dbReference>
<dbReference type="Pfam" id="PF21948">
    <property type="entry name" value="LplA-B_cat"/>
    <property type="match status" value="1"/>
</dbReference>
<name>A0A0D7BUI4_9AGAR</name>
<evidence type="ECO:0000256" key="2">
    <source>
        <dbReference type="ARBA" id="ARBA00005085"/>
    </source>
</evidence>
<gene>
    <name evidence="6" type="ORF">CYLTODRAFT_385983</name>
</gene>